<feature type="compositionally biased region" description="Low complexity" evidence="1">
    <location>
        <begin position="50"/>
        <end position="149"/>
    </location>
</feature>
<accession>A0A164RA68</accession>
<evidence type="ECO:0000256" key="2">
    <source>
        <dbReference type="SAM" id="Phobius"/>
    </source>
</evidence>
<sequence>MKFAAPIVVLGTLAGFVVAQVPVSPVGPGSSALPSSLSSEFPPGPVSITSTTDTTLPSTIDTVTSEPVATPVPTDTDTTTDITPSVPGSIVPTETLTSTSESTSISTPIETTTESTISSSTAPTTTSTITSSSSSSSSSTSSSPATTSSGAAAVGARVDYALGALGMVAAFFLGISYLRTQYLRSTFNVQQRELPWRVNLIIRTENRGTMSTSSGVSFGVMFDI</sequence>
<keyword evidence="3" id="KW-0732">Signal</keyword>
<evidence type="ECO:0008006" key="6">
    <source>
        <dbReference type="Google" id="ProtNLM"/>
    </source>
</evidence>
<evidence type="ECO:0000313" key="4">
    <source>
        <dbReference type="EMBL" id="KZS90385.1"/>
    </source>
</evidence>
<evidence type="ECO:0000313" key="5">
    <source>
        <dbReference type="Proteomes" id="UP000076722"/>
    </source>
</evidence>
<feature type="signal peptide" evidence="3">
    <location>
        <begin position="1"/>
        <end position="19"/>
    </location>
</feature>
<protein>
    <recommendedName>
        <fullName evidence="6">REJ domain-containing protein</fullName>
    </recommendedName>
</protein>
<dbReference type="AlphaFoldDB" id="A0A164RA68"/>
<feature type="transmembrane region" description="Helical" evidence="2">
    <location>
        <begin position="160"/>
        <end position="178"/>
    </location>
</feature>
<keyword evidence="2" id="KW-1133">Transmembrane helix</keyword>
<evidence type="ECO:0000256" key="3">
    <source>
        <dbReference type="SAM" id="SignalP"/>
    </source>
</evidence>
<keyword evidence="2" id="KW-0812">Transmembrane</keyword>
<feature type="region of interest" description="Disordered" evidence="1">
    <location>
        <begin position="50"/>
        <end position="150"/>
    </location>
</feature>
<reference evidence="4 5" key="1">
    <citation type="journal article" date="2016" name="Mol. Biol. Evol.">
        <title>Comparative Genomics of Early-Diverging Mushroom-Forming Fungi Provides Insights into the Origins of Lignocellulose Decay Capabilities.</title>
        <authorList>
            <person name="Nagy L.G."/>
            <person name="Riley R."/>
            <person name="Tritt A."/>
            <person name="Adam C."/>
            <person name="Daum C."/>
            <person name="Floudas D."/>
            <person name="Sun H."/>
            <person name="Yadav J.S."/>
            <person name="Pangilinan J."/>
            <person name="Larsson K.H."/>
            <person name="Matsuura K."/>
            <person name="Barry K."/>
            <person name="Labutti K."/>
            <person name="Kuo R."/>
            <person name="Ohm R.A."/>
            <person name="Bhattacharya S.S."/>
            <person name="Shirouzu T."/>
            <person name="Yoshinaga Y."/>
            <person name="Martin F.M."/>
            <person name="Grigoriev I.V."/>
            <person name="Hibbett D.S."/>
        </authorList>
    </citation>
    <scope>NUCLEOTIDE SEQUENCE [LARGE SCALE GENOMIC DNA]</scope>
    <source>
        <strain evidence="4 5">HHB9708</strain>
    </source>
</reference>
<feature type="chain" id="PRO_5007852774" description="REJ domain-containing protein" evidence="3">
    <location>
        <begin position="20"/>
        <end position="224"/>
    </location>
</feature>
<evidence type="ECO:0000256" key="1">
    <source>
        <dbReference type="SAM" id="MobiDB-lite"/>
    </source>
</evidence>
<keyword evidence="5" id="KW-1185">Reference proteome</keyword>
<dbReference type="Proteomes" id="UP000076722">
    <property type="component" value="Unassembled WGS sequence"/>
</dbReference>
<proteinExistence type="predicted"/>
<name>A0A164RA68_9AGAM</name>
<gene>
    <name evidence="4" type="ORF">SISNIDRAFT_496953</name>
</gene>
<dbReference type="EMBL" id="KV419421">
    <property type="protein sequence ID" value="KZS90385.1"/>
    <property type="molecule type" value="Genomic_DNA"/>
</dbReference>
<keyword evidence="2" id="KW-0472">Membrane</keyword>
<organism evidence="4 5">
    <name type="scientific">Sistotremastrum niveocremeum HHB9708</name>
    <dbReference type="NCBI Taxonomy" id="1314777"/>
    <lineage>
        <taxon>Eukaryota</taxon>
        <taxon>Fungi</taxon>
        <taxon>Dikarya</taxon>
        <taxon>Basidiomycota</taxon>
        <taxon>Agaricomycotina</taxon>
        <taxon>Agaricomycetes</taxon>
        <taxon>Sistotremastrales</taxon>
        <taxon>Sistotremastraceae</taxon>
        <taxon>Sertulicium</taxon>
        <taxon>Sertulicium niveocremeum</taxon>
    </lineage>
</organism>